<name>A0ABQ5HHY3_9ASTR</name>
<comment type="caution">
    <text evidence="1">The sequence shown here is derived from an EMBL/GenBank/DDBJ whole genome shotgun (WGS) entry which is preliminary data.</text>
</comment>
<dbReference type="Gene3D" id="3.30.420.10">
    <property type="entry name" value="Ribonuclease H-like superfamily/Ribonuclease H"/>
    <property type="match status" value="1"/>
</dbReference>
<proteinExistence type="predicted"/>
<keyword evidence="2" id="KW-1185">Reference proteome</keyword>
<dbReference type="SUPFAM" id="SSF53098">
    <property type="entry name" value="Ribonuclease H-like"/>
    <property type="match status" value="1"/>
</dbReference>
<dbReference type="Proteomes" id="UP001151760">
    <property type="component" value="Unassembled WGS sequence"/>
</dbReference>
<sequence length="395" mass="43597">MPYLSIVPSTSKRLKKEKESNQIKIDNFENTSKSLDKLTRSQISDNNRKGVGYNAVAPPPIGLFAPPTIDLSNSGLKKFKQPEFEGYGAKVNKSACENSSNEIKKTTGAPIIEDWVSDCDEDESEVIVSKNVQHKPEQVKKPRNDGAKACDEQWAKGNWSKGICIVPISTARQSSLRAITPVSTARPSNTAAPKPFVNVNSVNTAKGKRVTSAVGEQGIDAVKACWVWRPKLKVLNHVSKNSGSYISKQFDYVDPTDKKELAIPGQTTTGKELSNPLMAGSLPKTIWGIKREFSNARTPQQNRVAERKNKTLIEVARTMLAESLLPIPFWAEAVNTACFMLQETVGNRTNCNEGLETNYDEDKLIIRKCGMIRNTSITIAIYKFNVSSTSVKDET</sequence>
<dbReference type="InterPro" id="IPR036397">
    <property type="entry name" value="RNaseH_sf"/>
</dbReference>
<reference evidence="1" key="1">
    <citation type="journal article" date="2022" name="Int. J. Mol. Sci.">
        <title>Draft Genome of Tanacetum Coccineum: Genomic Comparison of Closely Related Tanacetum-Family Plants.</title>
        <authorList>
            <person name="Yamashiro T."/>
            <person name="Shiraishi A."/>
            <person name="Nakayama K."/>
            <person name="Satake H."/>
        </authorList>
    </citation>
    <scope>NUCLEOTIDE SEQUENCE</scope>
</reference>
<dbReference type="EMBL" id="BQNB010019573">
    <property type="protein sequence ID" value="GJT86723.1"/>
    <property type="molecule type" value="Genomic_DNA"/>
</dbReference>
<accession>A0ABQ5HHY3</accession>
<protein>
    <submittedName>
        <fullName evidence="1">Ribonuclease H-like domain-containing protein</fullName>
    </submittedName>
</protein>
<dbReference type="PANTHER" id="PTHR42648">
    <property type="entry name" value="TRANSPOSASE, PUTATIVE-RELATED"/>
    <property type="match status" value="1"/>
</dbReference>
<dbReference type="InterPro" id="IPR012337">
    <property type="entry name" value="RNaseH-like_sf"/>
</dbReference>
<gene>
    <name evidence="1" type="ORF">Tco_1068440</name>
</gene>
<evidence type="ECO:0000313" key="2">
    <source>
        <dbReference type="Proteomes" id="UP001151760"/>
    </source>
</evidence>
<organism evidence="1 2">
    <name type="scientific">Tanacetum coccineum</name>
    <dbReference type="NCBI Taxonomy" id="301880"/>
    <lineage>
        <taxon>Eukaryota</taxon>
        <taxon>Viridiplantae</taxon>
        <taxon>Streptophyta</taxon>
        <taxon>Embryophyta</taxon>
        <taxon>Tracheophyta</taxon>
        <taxon>Spermatophyta</taxon>
        <taxon>Magnoliopsida</taxon>
        <taxon>eudicotyledons</taxon>
        <taxon>Gunneridae</taxon>
        <taxon>Pentapetalae</taxon>
        <taxon>asterids</taxon>
        <taxon>campanulids</taxon>
        <taxon>Asterales</taxon>
        <taxon>Asteraceae</taxon>
        <taxon>Asteroideae</taxon>
        <taxon>Anthemideae</taxon>
        <taxon>Anthemidinae</taxon>
        <taxon>Tanacetum</taxon>
    </lineage>
</organism>
<dbReference type="PANTHER" id="PTHR42648:SF32">
    <property type="entry name" value="RIBONUCLEASE H-LIKE DOMAIN, GAG-PRE-INTEGRASE DOMAIN PROTEIN-RELATED"/>
    <property type="match status" value="1"/>
</dbReference>
<evidence type="ECO:0000313" key="1">
    <source>
        <dbReference type="EMBL" id="GJT86723.1"/>
    </source>
</evidence>
<reference evidence="1" key="2">
    <citation type="submission" date="2022-01" db="EMBL/GenBank/DDBJ databases">
        <authorList>
            <person name="Yamashiro T."/>
            <person name="Shiraishi A."/>
            <person name="Satake H."/>
            <person name="Nakayama K."/>
        </authorList>
    </citation>
    <scope>NUCLEOTIDE SEQUENCE</scope>
</reference>
<dbReference type="InterPro" id="IPR039537">
    <property type="entry name" value="Retrotran_Ty1/copia-like"/>
</dbReference>